<sequence>MGRYSNLAQRGELGRKSADNAGRLDDQIELKAIVKALNERDEEIKLFCGKASEEIKAHGKVLDDTKTVIEQLSKGGVELTERLVQVEQKLARRAAANDESVKSIGEQFTDSDDFTALAGKGRGIARMNIKAVTSITSATTGTGGVGAAIQPTRVPGVISGPDRPFTIRDLIMPGRTSSNSVEFVQESGYQNMAAPVAEGGAKPQSDLSFELKTTTVKTLAHWFLASKQVLADIPLLQSYINGRAIYGLKYVEENQILAGDGTGQNLLGLIPQATAFDDALRQAGDTKIDTIRRAILQVRIAEYRASGIVLNPVDWADIELQKDEQGRYIWVNVVEGGVPRLWKLPVVDTTAVAEGEFLVGAFDIAAQVFDREDAAVEVSTEDSDNFRKNMVTIRAEERLALAVYRPESFVHGDFAAPSGG</sequence>
<dbReference type="OrthoDB" id="637859at2"/>
<evidence type="ECO:0000259" key="2">
    <source>
        <dbReference type="Pfam" id="PF05065"/>
    </source>
</evidence>
<evidence type="ECO:0000313" key="4">
    <source>
        <dbReference type="Proteomes" id="UP000216857"/>
    </source>
</evidence>
<protein>
    <submittedName>
        <fullName evidence="3">Phage major capsid protein</fullName>
    </submittedName>
</protein>
<dbReference type="RefSeq" id="WP_094846582.1">
    <property type="nucleotide sequence ID" value="NZ_NEVJ01000002.1"/>
</dbReference>
<dbReference type="AlphaFoldDB" id="A0A261RG11"/>
<dbReference type="Proteomes" id="UP000216857">
    <property type="component" value="Unassembled WGS sequence"/>
</dbReference>
<feature type="domain" description="Phage capsid-like C-terminal" evidence="2">
    <location>
        <begin position="146"/>
        <end position="414"/>
    </location>
</feature>
<dbReference type="Gene3D" id="3.30.2400.10">
    <property type="entry name" value="Major capsid protein gp5"/>
    <property type="match status" value="1"/>
</dbReference>
<dbReference type="SUPFAM" id="SSF56563">
    <property type="entry name" value="Major capsid protein gp5"/>
    <property type="match status" value="1"/>
</dbReference>
<evidence type="ECO:0000256" key="1">
    <source>
        <dbReference type="ARBA" id="ARBA00004328"/>
    </source>
</evidence>
<dbReference type="InterPro" id="IPR054612">
    <property type="entry name" value="Phage_capsid-like_C"/>
</dbReference>
<comment type="subcellular location">
    <subcellularLocation>
        <location evidence="1">Virion</location>
    </subcellularLocation>
</comment>
<gene>
    <name evidence="3" type="ORF">CAL26_09225</name>
</gene>
<dbReference type="NCBIfam" id="TIGR01554">
    <property type="entry name" value="major_cap_HK97"/>
    <property type="match status" value="1"/>
</dbReference>
<dbReference type="Pfam" id="PF05065">
    <property type="entry name" value="Phage_capsid"/>
    <property type="match status" value="1"/>
</dbReference>
<dbReference type="EMBL" id="NEVJ01000002">
    <property type="protein sequence ID" value="OZI23612.1"/>
    <property type="molecule type" value="Genomic_DNA"/>
</dbReference>
<evidence type="ECO:0000313" key="3">
    <source>
        <dbReference type="EMBL" id="OZI23612.1"/>
    </source>
</evidence>
<organism evidence="3 4">
    <name type="scientific">Bordetella genomosp. 9</name>
    <dbReference type="NCBI Taxonomy" id="1416803"/>
    <lineage>
        <taxon>Bacteria</taxon>
        <taxon>Pseudomonadati</taxon>
        <taxon>Pseudomonadota</taxon>
        <taxon>Betaproteobacteria</taxon>
        <taxon>Burkholderiales</taxon>
        <taxon>Alcaligenaceae</taxon>
        <taxon>Bordetella</taxon>
    </lineage>
</organism>
<comment type="caution">
    <text evidence="3">The sequence shown here is derived from an EMBL/GenBank/DDBJ whole genome shotgun (WGS) entry which is preliminary data.</text>
</comment>
<dbReference type="Gene3D" id="3.30.2320.10">
    <property type="entry name" value="hypothetical protein PF0899 domain"/>
    <property type="match status" value="1"/>
</dbReference>
<reference evidence="3" key="1">
    <citation type="submission" date="2017-05" db="EMBL/GenBank/DDBJ databases">
        <title>Complete and WGS of Bordetella genogroups.</title>
        <authorList>
            <person name="Spilker T."/>
            <person name="Lipuma J."/>
        </authorList>
    </citation>
    <scope>NUCLEOTIDE SEQUENCE</scope>
    <source>
        <strain evidence="3">AU21707</strain>
    </source>
</reference>
<proteinExistence type="predicted"/>
<name>A0A261RG11_9BORD</name>
<keyword evidence="4" id="KW-1185">Reference proteome</keyword>
<accession>A0A261RG11</accession>
<dbReference type="InterPro" id="IPR024455">
    <property type="entry name" value="Phage_capsid"/>
</dbReference>